<comment type="caution">
    <text evidence="2">The sequence shown here is derived from an EMBL/GenBank/DDBJ whole genome shotgun (WGS) entry which is preliminary data.</text>
</comment>
<proteinExistence type="predicted"/>
<dbReference type="EMBL" id="RSCE01000023">
    <property type="protein sequence ID" value="RSH76584.1"/>
    <property type="molecule type" value="Genomic_DNA"/>
</dbReference>
<organism evidence="2 3">
    <name type="scientific">Apiotrichum porosum</name>
    <dbReference type="NCBI Taxonomy" id="105984"/>
    <lineage>
        <taxon>Eukaryota</taxon>
        <taxon>Fungi</taxon>
        <taxon>Dikarya</taxon>
        <taxon>Basidiomycota</taxon>
        <taxon>Agaricomycotina</taxon>
        <taxon>Tremellomycetes</taxon>
        <taxon>Trichosporonales</taxon>
        <taxon>Trichosporonaceae</taxon>
        <taxon>Apiotrichum</taxon>
    </lineage>
</organism>
<dbReference type="Proteomes" id="UP000279236">
    <property type="component" value="Unassembled WGS sequence"/>
</dbReference>
<name>A0A427XCY6_9TREE</name>
<evidence type="ECO:0000256" key="1">
    <source>
        <dbReference type="SAM" id="MobiDB-lite"/>
    </source>
</evidence>
<sequence>MSATHKRKLSSSSNDPMKGKERTPSSSLSVLSDNFDEDEEPETVLQMHLDDDDEDDEVPLNKSNIADMCPVDEQPAAATPTVATLMDRHCEDYIKDRLERCQDAIINLAVLSSAMIFKFLVADGNGIFALDDNNFLRKTSRFGSSLRDMFLDKYIDLGKNQCSS</sequence>
<accession>A0A427XCY6</accession>
<dbReference type="AlphaFoldDB" id="A0A427XCY6"/>
<reference evidence="2 3" key="1">
    <citation type="submission" date="2018-11" db="EMBL/GenBank/DDBJ databases">
        <title>Genome sequence of Apiotrichum porosum DSM 27194.</title>
        <authorList>
            <person name="Aliyu H."/>
            <person name="Gorte O."/>
            <person name="Ochsenreither K."/>
        </authorList>
    </citation>
    <scope>NUCLEOTIDE SEQUENCE [LARGE SCALE GENOMIC DNA]</scope>
    <source>
        <strain evidence="2 3">DSM 27194</strain>
    </source>
</reference>
<evidence type="ECO:0000313" key="2">
    <source>
        <dbReference type="EMBL" id="RSH76584.1"/>
    </source>
</evidence>
<feature type="region of interest" description="Disordered" evidence="1">
    <location>
        <begin position="1"/>
        <end position="67"/>
    </location>
</feature>
<protein>
    <submittedName>
        <fullName evidence="2">Uncharacterized protein</fullName>
    </submittedName>
</protein>
<keyword evidence="3" id="KW-1185">Reference proteome</keyword>
<dbReference type="GeneID" id="39590012"/>
<evidence type="ECO:0000313" key="3">
    <source>
        <dbReference type="Proteomes" id="UP000279236"/>
    </source>
</evidence>
<dbReference type="RefSeq" id="XP_028471731.1">
    <property type="nucleotide sequence ID" value="XM_028620992.1"/>
</dbReference>
<gene>
    <name evidence="2" type="ORF">EHS24_005469</name>
</gene>